<organism evidence="2 3">
    <name type="scientific">Zasmidium cellare ATCC 36951</name>
    <dbReference type="NCBI Taxonomy" id="1080233"/>
    <lineage>
        <taxon>Eukaryota</taxon>
        <taxon>Fungi</taxon>
        <taxon>Dikarya</taxon>
        <taxon>Ascomycota</taxon>
        <taxon>Pezizomycotina</taxon>
        <taxon>Dothideomycetes</taxon>
        <taxon>Dothideomycetidae</taxon>
        <taxon>Mycosphaerellales</taxon>
        <taxon>Mycosphaerellaceae</taxon>
        <taxon>Zasmidium</taxon>
    </lineage>
</organism>
<evidence type="ECO:0000256" key="1">
    <source>
        <dbReference type="SAM" id="MobiDB-lite"/>
    </source>
</evidence>
<proteinExistence type="predicted"/>
<gene>
    <name evidence="2" type="ORF">M409DRAFT_26763</name>
</gene>
<dbReference type="InterPro" id="IPR038883">
    <property type="entry name" value="AN11006-like"/>
</dbReference>
<dbReference type="EMBL" id="ML993611">
    <property type="protein sequence ID" value="KAF2162911.1"/>
    <property type="molecule type" value="Genomic_DNA"/>
</dbReference>
<evidence type="ECO:0000313" key="2">
    <source>
        <dbReference type="EMBL" id="KAF2162911.1"/>
    </source>
</evidence>
<feature type="region of interest" description="Disordered" evidence="1">
    <location>
        <begin position="1"/>
        <end position="53"/>
    </location>
</feature>
<name>A0A6A6C785_ZASCE</name>
<reference evidence="2" key="1">
    <citation type="journal article" date="2020" name="Stud. Mycol.">
        <title>101 Dothideomycetes genomes: a test case for predicting lifestyles and emergence of pathogens.</title>
        <authorList>
            <person name="Haridas S."/>
            <person name="Albert R."/>
            <person name="Binder M."/>
            <person name="Bloem J."/>
            <person name="Labutti K."/>
            <person name="Salamov A."/>
            <person name="Andreopoulos B."/>
            <person name="Baker S."/>
            <person name="Barry K."/>
            <person name="Bills G."/>
            <person name="Bluhm B."/>
            <person name="Cannon C."/>
            <person name="Castanera R."/>
            <person name="Culley D."/>
            <person name="Daum C."/>
            <person name="Ezra D."/>
            <person name="Gonzalez J."/>
            <person name="Henrissat B."/>
            <person name="Kuo A."/>
            <person name="Liang C."/>
            <person name="Lipzen A."/>
            <person name="Lutzoni F."/>
            <person name="Magnuson J."/>
            <person name="Mondo S."/>
            <person name="Nolan M."/>
            <person name="Ohm R."/>
            <person name="Pangilinan J."/>
            <person name="Park H.-J."/>
            <person name="Ramirez L."/>
            <person name="Alfaro M."/>
            <person name="Sun H."/>
            <person name="Tritt A."/>
            <person name="Yoshinaga Y."/>
            <person name="Zwiers L.-H."/>
            <person name="Turgeon B."/>
            <person name="Goodwin S."/>
            <person name="Spatafora J."/>
            <person name="Crous P."/>
            <person name="Grigoriev I."/>
        </authorList>
    </citation>
    <scope>NUCLEOTIDE SEQUENCE</scope>
    <source>
        <strain evidence="2">ATCC 36951</strain>
    </source>
</reference>
<keyword evidence="3" id="KW-1185">Reference proteome</keyword>
<sequence>MARRDNTLAQYVKPSRGKKKPDQNLPPNTDASHQAASSSRRLPSPKSAINNTRDQSLRLMTRYGNTSAIIQDAFRAADGSIAFYRDLAVPADSLPGKGPQKWLEEKQRRIQMHTKMLEVDDYTWKARATCQPAHIALRKYQPYKKLFGERKFPHKYSTYPPQLTSSTCKEPVTFFDLPGEIRNRIYRLALVFDEPFEFLPKAAGGRKAPARACVRAKKLFAKSLGLRKLLRVNKQVNKEASDIFYGENLLCFSSVLGWQFLRGFIETIGKDNAARLRKITVHIHWPGRTGDHSDRYGQGRFPPDEDDAYDGLSPEGFFYYYKPLDKIRTSDEAYAECMKMLNEAGILESLNLVLPYTFDVLDFPDLALDITKFEIKPKIKLIHLNINGDWTANDSQHPLRTLGPLPKPVWTRKRRNRRNLAPAEPPVIEEFETAKAYAVAKGWEYKPRECDEKGHYRAAKDMYWGVDGIPKDVEEGYRY</sequence>
<dbReference type="PANTHER" id="PTHR42085">
    <property type="entry name" value="F-BOX DOMAIN-CONTAINING PROTEIN"/>
    <property type="match status" value="1"/>
</dbReference>
<feature type="compositionally biased region" description="Polar residues" evidence="1">
    <location>
        <begin position="25"/>
        <end position="53"/>
    </location>
</feature>
<dbReference type="Proteomes" id="UP000799537">
    <property type="component" value="Unassembled WGS sequence"/>
</dbReference>
<dbReference type="AlphaFoldDB" id="A0A6A6C785"/>
<dbReference type="OrthoDB" id="3946696at2759"/>
<dbReference type="GeneID" id="54561530"/>
<protein>
    <submittedName>
        <fullName evidence="2">Uncharacterized protein</fullName>
    </submittedName>
</protein>
<evidence type="ECO:0000313" key="3">
    <source>
        <dbReference type="Proteomes" id="UP000799537"/>
    </source>
</evidence>
<dbReference type="PANTHER" id="PTHR42085:SF4">
    <property type="entry name" value="F-BOX DOMAIN-CONTAINING PROTEIN"/>
    <property type="match status" value="1"/>
</dbReference>
<dbReference type="RefSeq" id="XP_033663800.1">
    <property type="nucleotide sequence ID" value="XM_033808258.1"/>
</dbReference>
<accession>A0A6A6C785</accession>